<feature type="compositionally biased region" description="Acidic residues" evidence="1">
    <location>
        <begin position="893"/>
        <end position="931"/>
    </location>
</feature>
<organism evidence="2 3">
    <name type="scientific">Drechslerella dactyloides</name>
    <name type="common">Nematode-trapping fungus</name>
    <name type="synonym">Arthrobotrys dactyloides</name>
    <dbReference type="NCBI Taxonomy" id="74499"/>
    <lineage>
        <taxon>Eukaryota</taxon>
        <taxon>Fungi</taxon>
        <taxon>Dikarya</taxon>
        <taxon>Ascomycota</taxon>
        <taxon>Pezizomycotina</taxon>
        <taxon>Orbiliomycetes</taxon>
        <taxon>Orbiliales</taxon>
        <taxon>Orbiliaceae</taxon>
        <taxon>Drechslerella</taxon>
    </lineage>
</organism>
<accession>A0AAD6J2Y0</accession>
<feature type="compositionally biased region" description="Basic and acidic residues" evidence="1">
    <location>
        <begin position="1"/>
        <end position="10"/>
    </location>
</feature>
<feature type="region of interest" description="Disordered" evidence="1">
    <location>
        <begin position="1"/>
        <end position="178"/>
    </location>
</feature>
<dbReference type="Proteomes" id="UP001221413">
    <property type="component" value="Unassembled WGS sequence"/>
</dbReference>
<proteinExistence type="predicted"/>
<reference evidence="2" key="1">
    <citation type="submission" date="2023-01" db="EMBL/GenBank/DDBJ databases">
        <title>The chitinases involved in constricting ring structure development in the nematode-trapping fungus Drechslerella dactyloides.</title>
        <authorList>
            <person name="Wang R."/>
            <person name="Zhang L."/>
            <person name="Tang P."/>
            <person name="Li S."/>
            <person name="Liang L."/>
        </authorList>
    </citation>
    <scope>NUCLEOTIDE SEQUENCE</scope>
    <source>
        <strain evidence="2">YMF1.00031</strain>
    </source>
</reference>
<sequence>MAESLADDHQPAGSSSAAASSSSASSSSSNPSTHSKLPIPNGITSPSHPHPQTPPPLQQTQQSNGTSDSLSPSPANLANGDSHREDTTASPSQNGLTNGHTAKTSTNEASETTDAEISTSKGINQGSDSSARENVSSSNGDPEGGSKPALDLNSEEETKEPNSPPRQKPGPSSDITAAEWDGGMAKEDVQDNLDDLENADSESETLDERLSDKYKLDKGKSPVHLVAKNSAVKSGITNADKKKEKSKALRLIDLPLDVLKEIVREVTNTTDLCSLCLAHSSLHALAIPLIYSRFDIVWPDQNVSSDRTGVDALTYGLATLVSNENDYAQYVRKFSLGNGPKEWVGEYAINKEGGKMLGTLVGLAVWKMGMLETFSWDMPTGILRDVWRALHRLKALRNIHVRWHDNTQIEVVGSQDGARKIERPTFSGFKNLKSLSVLDLDELTYLREMAIAVHKSCGSLRELRLGVAMHAQSKRWVHDDVETITPDTPDGVGEGGAVGILVGKICDFNKRATTTTLPTSQEVTADNALTQEQLAQILQGQQQQAQQSAQGDADNAASISSAGTISTAIATVATVATSIPTTVNILSKPKRDPSEPSKQLRLETLELERVPISTRVLTKAIDFSYLVNLTLLNCGNQSKLFKALKRKYSPYPANVLAKLSKLSLTPASSSASKPPFHIPPPNYRLRLKKIHTDMVSSSLIEFLHQTLAPNTLETLFLQEAAGDSYISSVDLSQIVTDVLRRHRLSLQRLLIDSYVQNPDIPVEQQLNLQNINNRKSKWRFNQDTISFVTEMPKLRELAFGIDYTDWHYMITRLPDMRSLKSLYIPHVIGGIEFHKVERQSEELAMSIVDVVTLRPECAICYVGIVNKCFELLEGEEGPSGEHETSNGENGPGTDDEEDDDNSDEDDGTDDGNDDDGSDDGNETEDADEGVSDAEGSPLATSAVLSPIASFSPVCEEEDDSSLRRKRVSIRQREILFYDDKVAVFKARFARL</sequence>
<feature type="compositionally biased region" description="Polar residues" evidence="1">
    <location>
        <begin position="88"/>
        <end position="140"/>
    </location>
</feature>
<comment type="caution">
    <text evidence="2">The sequence shown here is derived from an EMBL/GenBank/DDBJ whole genome shotgun (WGS) entry which is preliminary data.</text>
</comment>
<evidence type="ECO:0000256" key="1">
    <source>
        <dbReference type="SAM" id="MobiDB-lite"/>
    </source>
</evidence>
<feature type="compositionally biased region" description="Pro residues" evidence="1">
    <location>
        <begin position="48"/>
        <end position="57"/>
    </location>
</feature>
<evidence type="ECO:0000313" key="2">
    <source>
        <dbReference type="EMBL" id="KAJ6261057.1"/>
    </source>
</evidence>
<feature type="compositionally biased region" description="Low complexity" evidence="1">
    <location>
        <begin position="14"/>
        <end position="29"/>
    </location>
</feature>
<evidence type="ECO:0008006" key="4">
    <source>
        <dbReference type="Google" id="ProtNLM"/>
    </source>
</evidence>
<dbReference type="EMBL" id="JAQGDS010000004">
    <property type="protein sequence ID" value="KAJ6261057.1"/>
    <property type="molecule type" value="Genomic_DNA"/>
</dbReference>
<dbReference type="AlphaFoldDB" id="A0AAD6J2Y0"/>
<name>A0AAD6J2Y0_DREDA</name>
<gene>
    <name evidence="2" type="ORF">Dda_3722</name>
</gene>
<keyword evidence="3" id="KW-1185">Reference proteome</keyword>
<feature type="region of interest" description="Disordered" evidence="1">
    <location>
        <begin position="875"/>
        <end position="963"/>
    </location>
</feature>
<protein>
    <recommendedName>
        <fullName evidence="4">F-box domain-containing protein</fullName>
    </recommendedName>
</protein>
<feature type="compositionally biased region" description="Polar residues" evidence="1">
    <location>
        <begin position="64"/>
        <end position="76"/>
    </location>
</feature>
<evidence type="ECO:0000313" key="3">
    <source>
        <dbReference type="Proteomes" id="UP001221413"/>
    </source>
</evidence>